<feature type="region of interest" description="SAW" evidence="5">
    <location>
        <begin position="543"/>
        <end position="615"/>
    </location>
</feature>
<dbReference type="OrthoDB" id="677896at2759"/>
<dbReference type="Pfam" id="PF03514">
    <property type="entry name" value="GRAS"/>
    <property type="match status" value="1"/>
</dbReference>
<dbReference type="Gramene" id="evm.model.05.386">
    <property type="protein sequence ID" value="cds.evm.model.05.386"/>
    <property type="gene ID" value="evm.TU.05.386"/>
</dbReference>
<organism evidence="7 8">
    <name type="scientific">Cannabis sativa</name>
    <name type="common">Hemp</name>
    <name type="synonym">Marijuana</name>
    <dbReference type="NCBI Taxonomy" id="3483"/>
    <lineage>
        <taxon>Eukaryota</taxon>
        <taxon>Viridiplantae</taxon>
        <taxon>Streptophyta</taxon>
        <taxon>Embryophyta</taxon>
        <taxon>Tracheophyta</taxon>
        <taxon>Spermatophyta</taxon>
        <taxon>Magnoliopsida</taxon>
        <taxon>eudicotyledons</taxon>
        <taxon>Gunneridae</taxon>
        <taxon>Pentapetalae</taxon>
        <taxon>rosids</taxon>
        <taxon>fabids</taxon>
        <taxon>Rosales</taxon>
        <taxon>Cannabaceae</taxon>
        <taxon>Cannabis</taxon>
    </lineage>
</organism>
<feature type="compositionally biased region" description="Low complexity" evidence="6">
    <location>
        <begin position="67"/>
        <end position="81"/>
    </location>
</feature>
<keyword evidence="2" id="KW-0805">Transcription regulation</keyword>
<feature type="region of interest" description="Leucine repeat II (LRII)" evidence="5">
    <location>
        <begin position="406"/>
        <end position="438"/>
    </location>
</feature>
<name>A0A803PQ88_CANSA</name>
<comment type="subcellular location">
    <subcellularLocation>
        <location evidence="1">Nucleus</location>
    </subcellularLocation>
</comment>
<evidence type="ECO:0008006" key="9">
    <source>
        <dbReference type="Google" id="ProtNLM"/>
    </source>
</evidence>
<accession>A0A803PQ88</accession>
<feature type="compositionally biased region" description="Polar residues" evidence="6">
    <location>
        <begin position="17"/>
        <end position="26"/>
    </location>
</feature>
<evidence type="ECO:0000313" key="7">
    <source>
        <dbReference type="EnsemblPlants" id="cds.evm.model.05.386"/>
    </source>
</evidence>
<feature type="compositionally biased region" description="Low complexity" evidence="6">
    <location>
        <begin position="225"/>
        <end position="242"/>
    </location>
</feature>
<protein>
    <recommendedName>
        <fullName evidence="9">Scarecrow-like protein 8</fullName>
    </recommendedName>
</protein>
<reference evidence="7" key="1">
    <citation type="submission" date="2018-11" db="EMBL/GenBank/DDBJ databases">
        <authorList>
            <person name="Grassa J C."/>
        </authorList>
    </citation>
    <scope>NUCLEOTIDE SEQUENCE [LARGE SCALE GENOMIC DNA]</scope>
</reference>
<dbReference type="PANTHER" id="PTHR31636">
    <property type="entry name" value="OSJNBA0084A10.13 PROTEIN-RELATED"/>
    <property type="match status" value="1"/>
</dbReference>
<feature type="compositionally biased region" description="Low complexity" evidence="6">
    <location>
        <begin position="119"/>
        <end position="136"/>
    </location>
</feature>
<evidence type="ECO:0000256" key="5">
    <source>
        <dbReference type="PROSITE-ProRule" id="PRU01191"/>
    </source>
</evidence>
<evidence type="ECO:0000256" key="4">
    <source>
        <dbReference type="ARBA" id="ARBA00023242"/>
    </source>
</evidence>
<evidence type="ECO:0000256" key="6">
    <source>
        <dbReference type="SAM" id="MobiDB-lite"/>
    </source>
</evidence>
<evidence type="ECO:0000256" key="3">
    <source>
        <dbReference type="ARBA" id="ARBA00023163"/>
    </source>
</evidence>
<dbReference type="AlphaFoldDB" id="A0A803PQ88"/>
<dbReference type="InterPro" id="IPR005202">
    <property type="entry name" value="TF_GRAS"/>
</dbReference>
<dbReference type="EnsemblPlants" id="evm.model.05.386">
    <property type="protein sequence ID" value="cds.evm.model.05.386"/>
    <property type="gene ID" value="evm.TU.05.386"/>
</dbReference>
<feature type="compositionally biased region" description="Gly residues" evidence="6">
    <location>
        <begin position="1"/>
        <end position="10"/>
    </location>
</feature>
<feature type="region of interest" description="Disordered" evidence="6">
    <location>
        <begin position="96"/>
        <end position="136"/>
    </location>
</feature>
<comment type="similarity">
    <text evidence="5">Belongs to the GRAS family.</text>
</comment>
<feature type="region of interest" description="Disordered" evidence="6">
    <location>
        <begin position="218"/>
        <end position="242"/>
    </location>
</feature>
<dbReference type="PROSITE" id="PS50985">
    <property type="entry name" value="GRAS"/>
    <property type="match status" value="1"/>
</dbReference>
<keyword evidence="4" id="KW-0539">Nucleus</keyword>
<dbReference type="EMBL" id="UZAU01000419">
    <property type="status" value="NOT_ANNOTATED_CDS"/>
    <property type="molecule type" value="Genomic_DNA"/>
</dbReference>
<feature type="region of interest" description="Disordered" evidence="6">
    <location>
        <begin position="1"/>
        <end position="38"/>
    </location>
</feature>
<evidence type="ECO:0000313" key="8">
    <source>
        <dbReference type="Proteomes" id="UP000596661"/>
    </source>
</evidence>
<proteinExistence type="inferred from homology"/>
<comment type="caution">
    <text evidence="5">Lacks conserved residue(s) required for the propagation of feature annotation.</text>
</comment>
<evidence type="ECO:0000256" key="1">
    <source>
        <dbReference type="ARBA" id="ARBA00004123"/>
    </source>
</evidence>
<reference evidence="7" key="2">
    <citation type="submission" date="2021-03" db="UniProtKB">
        <authorList>
            <consortium name="EnsemblPlants"/>
        </authorList>
    </citation>
    <scope>IDENTIFICATION</scope>
</reference>
<dbReference type="Proteomes" id="UP000596661">
    <property type="component" value="Chromosome 5"/>
</dbReference>
<sequence>MQSGYTGAGGLPDFYTTGRSTMNNVPSQPPYHRPQLPGLFIDSTTQRIARQNPTTLIGKRNLAEYQSNHHNQQQQQYNPNHGLVQPNYLRSVKPRTFQQSSPISPLSPMEFSPTATTVSESSSCSSSSPASSQRYGLPLPQQQYLRPQQPNIQGMSYVNPVQQNRVIPVVDSEKKIMNTRLQELEKQLLDDNEDEDGDPVSAITNNSEWSETIQNLISPNQTQKPVSPSPTSSSSSSSSSSVASPAILTCSKQSIMEAALAISDGKTESANEILTRLSTQVSNPRPTSEQRVLEFISSALKSRIKPEENPPPVTELYSQEQGSAIQSLYDLSPCFGLSFSAANFAILDATLTDDSAKIHVIDFDIGYGGQYVDLLRKLAGRKNGILSSLKITTLADNVVTQERLKSVDEKLSQLARSLGVVFELTVKSLRISELSRESLGCEPDESIAVNFAFKLYMMPDESVSTENPRDQLLRRVKSMAPRVVTVVEQELNTNTAPFMARVNETCAYYSVLLDSVDPAGSRDNSERVRVEEAVSRKVGNSVACEGRDRFERCEVFGKWRARLSMAGFESIPLSQDAKTRLSSGNRFHNLSVKEVNQGICFGWMGRTLTVASAWR</sequence>
<dbReference type="OMA" id="NEACGHY"/>
<feature type="short sequence motif" description="VHIID" evidence="5">
    <location>
        <begin position="358"/>
        <end position="362"/>
    </location>
</feature>
<feature type="region of interest" description="Disordered" evidence="6">
    <location>
        <begin position="67"/>
        <end position="86"/>
    </location>
</feature>
<dbReference type="GO" id="GO:0005634">
    <property type="term" value="C:nucleus"/>
    <property type="evidence" value="ECO:0007669"/>
    <property type="project" value="UniProtKB-SubCell"/>
</dbReference>
<feature type="region of interest" description="VHIID" evidence="5">
    <location>
        <begin position="325"/>
        <end position="390"/>
    </location>
</feature>
<keyword evidence="3" id="KW-0804">Transcription</keyword>
<evidence type="ECO:0000256" key="2">
    <source>
        <dbReference type="ARBA" id="ARBA00023015"/>
    </source>
</evidence>
<keyword evidence="8" id="KW-1185">Reference proteome</keyword>